<evidence type="ECO:0000256" key="4">
    <source>
        <dbReference type="ARBA" id="ARBA00023155"/>
    </source>
</evidence>
<dbReference type="OMA" id="ECLYDQR"/>
<evidence type="ECO:0000313" key="11">
    <source>
        <dbReference type="Proteomes" id="UP000037069"/>
    </source>
</evidence>
<sequence length="694" mass="72024">MTVHSNESGVCLVMNAVSTRPSASPTSTQTPLHQSLQTQPTNLSTNSHNTHTTQQLQQQQQQTSLSLNATAVAAAAAAAAAAAVVAAVPSSTASLTTPSVANAMAVTSTVPPGARSVSPATPYSSSSSALTSSGPGSAAGGPPPTSVLPGPLAPGSTGAPPPPPPPGAPGAPSSGNRCCDTGRTIYTDPVSGQTLCSCQYDMLSYQRLAAAGGLVAGPGGVPLGVYPEGMSAYLSGMGAEQPQFYANPGGLDLKENLVAGGAPWPYPSVYHPYDAAFGYPFNSYGMDLNGARRKNATRETTSTLKAWLNEHKKNPYPTKGEKIMLAIITKMTLTQVSTWFANARRRLKKENKMTWEPRNRVDDDDCNLDDDDHKSTDDNDVLDAKDSGLGSNEDKDHRMPGEGNSEWSGSRPGSPNGSPDLYDRPGMMPGGGHPLFHPAALHHFRPPAGSPPDIAAYHHHQQQLLQQHHQAQQNQLHAAGAASTTASLAAKPRIWSLADMASKDANKEGNKDSPPGSDLPPTHPAFYGHPGQHPSPGKILSPLAARIPNYSPYVRPDLYRGFYGPAAAAAAHLGAPSQEFLEHQRTFGASLAAHNGLGMNPLLWKAAVTGAAAGAPHFNPLSLTTGQQHHQAQHVPPSGASPSGSSTTSSMGCDVVQTSPSAQPSLHHSLGPISHNSNSSSSSSNSGKLSPGKP</sequence>
<dbReference type="PROSITE" id="PS50071">
    <property type="entry name" value="HOMEOBOX_2"/>
    <property type="match status" value="1"/>
</dbReference>
<dbReference type="SUPFAM" id="SSF46689">
    <property type="entry name" value="Homeodomain-like"/>
    <property type="match status" value="1"/>
</dbReference>
<name>A0A0L0C998_LUCCU</name>
<evidence type="ECO:0000256" key="6">
    <source>
        <dbReference type="ARBA" id="ARBA00023242"/>
    </source>
</evidence>
<feature type="compositionally biased region" description="Low complexity" evidence="8">
    <location>
        <begin position="408"/>
        <end position="419"/>
    </location>
</feature>
<dbReference type="InterPro" id="IPR009057">
    <property type="entry name" value="Homeodomain-like_sf"/>
</dbReference>
<feature type="region of interest" description="Disordered" evidence="8">
    <location>
        <begin position="357"/>
        <end position="484"/>
    </location>
</feature>
<feature type="compositionally biased region" description="Low complexity" evidence="8">
    <location>
        <begin position="41"/>
        <end position="59"/>
    </location>
</feature>
<feature type="domain" description="Homeobox" evidence="9">
    <location>
        <begin position="287"/>
        <end position="350"/>
    </location>
</feature>
<evidence type="ECO:0000259" key="9">
    <source>
        <dbReference type="PROSITE" id="PS50071"/>
    </source>
</evidence>
<dbReference type="GO" id="GO:0000981">
    <property type="term" value="F:DNA-binding transcription factor activity, RNA polymerase II-specific"/>
    <property type="evidence" value="ECO:0007669"/>
    <property type="project" value="InterPro"/>
</dbReference>
<evidence type="ECO:0000256" key="8">
    <source>
        <dbReference type="SAM" id="MobiDB-lite"/>
    </source>
</evidence>
<comment type="caution">
    <text evidence="10">The sequence shown here is derived from an EMBL/GenBank/DDBJ whole genome shotgun (WGS) entry which is preliminary data.</text>
</comment>
<dbReference type="InterPro" id="IPR017970">
    <property type="entry name" value="Homeobox_CS"/>
</dbReference>
<organism evidence="10 11">
    <name type="scientific">Lucilia cuprina</name>
    <name type="common">Green bottle fly</name>
    <name type="synonym">Australian sheep blowfly</name>
    <dbReference type="NCBI Taxonomy" id="7375"/>
    <lineage>
        <taxon>Eukaryota</taxon>
        <taxon>Metazoa</taxon>
        <taxon>Ecdysozoa</taxon>
        <taxon>Arthropoda</taxon>
        <taxon>Hexapoda</taxon>
        <taxon>Insecta</taxon>
        <taxon>Pterygota</taxon>
        <taxon>Neoptera</taxon>
        <taxon>Endopterygota</taxon>
        <taxon>Diptera</taxon>
        <taxon>Brachycera</taxon>
        <taxon>Muscomorpha</taxon>
        <taxon>Oestroidea</taxon>
        <taxon>Calliphoridae</taxon>
        <taxon>Luciliinae</taxon>
        <taxon>Lucilia</taxon>
    </lineage>
</organism>
<feature type="DNA-binding region" description="Homeobox" evidence="7">
    <location>
        <begin position="289"/>
        <end position="351"/>
    </location>
</feature>
<feature type="compositionally biased region" description="Low complexity" evidence="8">
    <location>
        <begin position="674"/>
        <end position="686"/>
    </location>
</feature>
<feature type="compositionally biased region" description="Polar residues" evidence="8">
    <location>
        <begin position="20"/>
        <end position="40"/>
    </location>
</feature>
<dbReference type="Gene3D" id="1.10.10.60">
    <property type="entry name" value="Homeodomain-like"/>
    <property type="match status" value="1"/>
</dbReference>
<feature type="region of interest" description="Disordered" evidence="8">
    <location>
        <begin position="110"/>
        <end position="175"/>
    </location>
</feature>
<keyword evidence="11" id="KW-1185">Reference proteome</keyword>
<dbReference type="GO" id="GO:0042693">
    <property type="term" value="P:muscle cell fate commitment"/>
    <property type="evidence" value="ECO:0007669"/>
    <property type="project" value="UniProtKB-ARBA"/>
</dbReference>
<dbReference type="PANTHER" id="PTHR11211">
    <property type="entry name" value="IROQUOIS-CLASS HOMEODOMAIN PROTEIN IRX"/>
    <property type="match status" value="1"/>
</dbReference>
<dbReference type="GO" id="GO:0045926">
    <property type="term" value="P:negative regulation of growth"/>
    <property type="evidence" value="ECO:0007669"/>
    <property type="project" value="UniProtKB-ARBA"/>
</dbReference>
<keyword evidence="3 7" id="KW-0238">DNA-binding</keyword>
<evidence type="ECO:0000256" key="3">
    <source>
        <dbReference type="ARBA" id="ARBA00023125"/>
    </source>
</evidence>
<dbReference type="EMBL" id="JRES01000715">
    <property type="protein sequence ID" value="KNC28998.1"/>
    <property type="molecule type" value="Genomic_DNA"/>
</dbReference>
<dbReference type="CDD" id="cd00086">
    <property type="entry name" value="homeodomain"/>
    <property type="match status" value="1"/>
</dbReference>
<dbReference type="OrthoDB" id="5399138at2759"/>
<dbReference type="SMART" id="SM00389">
    <property type="entry name" value="HOX"/>
    <property type="match status" value="1"/>
</dbReference>
<dbReference type="GO" id="GO:0005634">
    <property type="term" value="C:nucleus"/>
    <property type="evidence" value="ECO:0007669"/>
    <property type="project" value="UniProtKB-SubCell"/>
</dbReference>
<dbReference type="STRING" id="7375.A0A0L0C998"/>
<dbReference type="AlphaFoldDB" id="A0A0L0C998"/>
<dbReference type="GO" id="GO:0030182">
    <property type="term" value="P:neuron differentiation"/>
    <property type="evidence" value="ECO:0007669"/>
    <property type="project" value="TreeGrafter"/>
</dbReference>
<keyword evidence="4 7" id="KW-0371">Homeobox</keyword>
<dbReference type="GO" id="GO:0048468">
    <property type="term" value="P:cell development"/>
    <property type="evidence" value="ECO:0007669"/>
    <property type="project" value="TreeGrafter"/>
</dbReference>
<comment type="subcellular location">
    <subcellularLocation>
        <location evidence="1 7">Nucleus</location>
    </subcellularLocation>
</comment>
<evidence type="ECO:0000313" key="10">
    <source>
        <dbReference type="EMBL" id="KNC28998.1"/>
    </source>
</evidence>
<comment type="similarity">
    <text evidence="2">Belongs to the TALE/IRO homeobox family.</text>
</comment>
<protein>
    <submittedName>
        <fullName evidence="10">Homeobox protein araucan</fullName>
    </submittedName>
</protein>
<feature type="compositionally biased region" description="Polar residues" evidence="8">
    <location>
        <begin position="656"/>
        <end position="666"/>
    </location>
</feature>
<accession>A0A0L0C998</accession>
<feature type="compositionally biased region" description="Pro residues" evidence="8">
    <location>
        <begin position="159"/>
        <end position="169"/>
    </location>
</feature>
<proteinExistence type="inferred from homology"/>
<evidence type="ECO:0000256" key="2">
    <source>
        <dbReference type="ARBA" id="ARBA00008446"/>
    </source>
</evidence>
<feature type="compositionally biased region" description="Low complexity" evidence="8">
    <location>
        <begin position="116"/>
        <end position="136"/>
    </location>
</feature>
<dbReference type="SMART" id="SM00548">
    <property type="entry name" value="IRO"/>
    <property type="match status" value="1"/>
</dbReference>
<dbReference type="InterPro" id="IPR003893">
    <property type="entry name" value="Iroquois_homeo"/>
</dbReference>
<evidence type="ECO:0000256" key="5">
    <source>
        <dbReference type="ARBA" id="ARBA00023159"/>
    </source>
</evidence>
<reference evidence="10 11" key="1">
    <citation type="journal article" date="2015" name="Nat. Commun.">
        <title>Lucilia cuprina genome unlocks parasitic fly biology to underpin future interventions.</title>
        <authorList>
            <person name="Anstead C.A."/>
            <person name="Korhonen P.K."/>
            <person name="Young N.D."/>
            <person name="Hall R.S."/>
            <person name="Jex A.R."/>
            <person name="Murali S.C."/>
            <person name="Hughes D.S."/>
            <person name="Lee S.F."/>
            <person name="Perry T."/>
            <person name="Stroehlein A.J."/>
            <person name="Ansell B.R."/>
            <person name="Breugelmans B."/>
            <person name="Hofmann A."/>
            <person name="Qu J."/>
            <person name="Dugan S."/>
            <person name="Lee S.L."/>
            <person name="Chao H."/>
            <person name="Dinh H."/>
            <person name="Han Y."/>
            <person name="Doddapaneni H.V."/>
            <person name="Worley K.C."/>
            <person name="Muzny D.M."/>
            <person name="Ioannidis P."/>
            <person name="Waterhouse R.M."/>
            <person name="Zdobnov E.M."/>
            <person name="James P.J."/>
            <person name="Bagnall N.H."/>
            <person name="Kotze A.C."/>
            <person name="Gibbs R.A."/>
            <person name="Richards S."/>
            <person name="Batterham P."/>
            <person name="Gasser R.B."/>
        </authorList>
    </citation>
    <scope>NUCLEOTIDE SEQUENCE [LARGE SCALE GENOMIC DNA]</scope>
    <source>
        <strain evidence="10 11">LS</strain>
        <tissue evidence="10">Full body</tissue>
    </source>
</reference>
<dbReference type="GO" id="GO:0000978">
    <property type="term" value="F:RNA polymerase II cis-regulatory region sequence-specific DNA binding"/>
    <property type="evidence" value="ECO:0007669"/>
    <property type="project" value="TreeGrafter"/>
</dbReference>
<feature type="compositionally biased region" description="Low complexity" evidence="8">
    <location>
        <begin position="149"/>
        <end position="158"/>
    </location>
</feature>
<feature type="compositionally biased region" description="Low complexity" evidence="8">
    <location>
        <begin position="462"/>
        <end position="484"/>
    </location>
</feature>
<dbReference type="GO" id="GO:0007474">
    <property type="term" value="P:imaginal disc-derived wing vein specification"/>
    <property type="evidence" value="ECO:0007669"/>
    <property type="project" value="UniProtKB-ARBA"/>
</dbReference>
<dbReference type="FunFam" id="1.10.10.60:FF:000003">
    <property type="entry name" value="Iroquois-class homeobox protein IRX"/>
    <property type="match status" value="1"/>
</dbReference>
<keyword evidence="5" id="KW-0010">Activator</keyword>
<feature type="compositionally biased region" description="Basic and acidic residues" evidence="8">
    <location>
        <begin position="371"/>
        <end position="400"/>
    </location>
</feature>
<feature type="compositionally biased region" description="Polar residues" evidence="8">
    <location>
        <begin position="621"/>
        <end position="630"/>
    </location>
</feature>
<feature type="region of interest" description="Disordered" evidence="8">
    <location>
        <begin position="504"/>
        <end position="538"/>
    </location>
</feature>
<evidence type="ECO:0000256" key="1">
    <source>
        <dbReference type="ARBA" id="ARBA00004123"/>
    </source>
</evidence>
<dbReference type="GO" id="GO:0045317">
    <property type="term" value="P:equator specification"/>
    <property type="evidence" value="ECO:0007669"/>
    <property type="project" value="UniProtKB-ARBA"/>
</dbReference>
<feature type="region of interest" description="Disordered" evidence="8">
    <location>
        <begin position="619"/>
        <end position="694"/>
    </location>
</feature>
<feature type="compositionally biased region" description="Low complexity" evidence="8">
    <location>
        <begin position="636"/>
        <end position="650"/>
    </location>
</feature>
<feature type="region of interest" description="Disordered" evidence="8">
    <location>
        <begin position="20"/>
        <end position="59"/>
    </location>
</feature>
<keyword evidence="6 7" id="KW-0539">Nucleus</keyword>
<dbReference type="InterPro" id="IPR008422">
    <property type="entry name" value="KN_HD"/>
</dbReference>
<evidence type="ECO:0000256" key="7">
    <source>
        <dbReference type="PROSITE-ProRule" id="PRU00108"/>
    </source>
</evidence>
<gene>
    <name evidence="10" type="ORF">FF38_04042</name>
</gene>
<dbReference type="InterPro" id="IPR001356">
    <property type="entry name" value="HD"/>
</dbReference>
<dbReference type="Proteomes" id="UP000037069">
    <property type="component" value="Unassembled WGS sequence"/>
</dbReference>
<dbReference type="PROSITE" id="PS00027">
    <property type="entry name" value="HOMEOBOX_1"/>
    <property type="match status" value="1"/>
</dbReference>
<dbReference type="Pfam" id="PF05920">
    <property type="entry name" value="Homeobox_KN"/>
    <property type="match status" value="1"/>
</dbReference>
<dbReference type="PANTHER" id="PTHR11211:SF40">
    <property type="entry name" value="MIRROR, ISOFORM C"/>
    <property type="match status" value="1"/>
</dbReference>